<evidence type="ECO:0000256" key="1">
    <source>
        <dbReference type="ARBA" id="ARBA00004651"/>
    </source>
</evidence>
<dbReference type="GO" id="GO:0005886">
    <property type="term" value="C:plasma membrane"/>
    <property type="evidence" value="ECO:0007669"/>
    <property type="project" value="UniProtKB-SubCell"/>
</dbReference>
<feature type="transmembrane region" description="Helical" evidence="6">
    <location>
        <begin position="225"/>
        <end position="250"/>
    </location>
</feature>
<reference evidence="8 9" key="1">
    <citation type="submission" date="2019-06" db="EMBL/GenBank/DDBJ databases">
        <title>Sequencing the genomes of 1000 actinobacteria strains.</title>
        <authorList>
            <person name="Klenk H.-P."/>
        </authorList>
    </citation>
    <scope>NUCLEOTIDE SEQUENCE [LARGE SCALE GENOMIC DNA]</scope>
    <source>
        <strain evidence="8 9">DSM 8251</strain>
    </source>
</reference>
<dbReference type="PANTHER" id="PTHR35007">
    <property type="entry name" value="INTEGRAL MEMBRANE PROTEIN-RELATED"/>
    <property type="match status" value="1"/>
</dbReference>
<keyword evidence="2" id="KW-1003">Cell membrane</keyword>
<keyword evidence="5 6" id="KW-0472">Membrane</keyword>
<comment type="subcellular location">
    <subcellularLocation>
        <location evidence="1">Cell membrane</location>
        <topology evidence="1">Multi-pass membrane protein</topology>
    </subcellularLocation>
</comment>
<evidence type="ECO:0000256" key="4">
    <source>
        <dbReference type="ARBA" id="ARBA00022989"/>
    </source>
</evidence>
<evidence type="ECO:0000256" key="5">
    <source>
        <dbReference type="ARBA" id="ARBA00023136"/>
    </source>
</evidence>
<dbReference type="EMBL" id="VFOR01000002">
    <property type="protein sequence ID" value="TQL58191.1"/>
    <property type="molecule type" value="Genomic_DNA"/>
</dbReference>
<evidence type="ECO:0000256" key="3">
    <source>
        <dbReference type="ARBA" id="ARBA00022692"/>
    </source>
</evidence>
<keyword evidence="3 6" id="KW-0812">Transmembrane</keyword>
<dbReference type="InterPro" id="IPR018076">
    <property type="entry name" value="T2SS_GspF_dom"/>
</dbReference>
<comment type="caution">
    <text evidence="8">The sequence shown here is derived from an EMBL/GenBank/DDBJ whole genome shotgun (WGS) entry which is preliminary data.</text>
</comment>
<dbReference type="Proteomes" id="UP000316196">
    <property type="component" value="Unassembled WGS sequence"/>
</dbReference>
<evidence type="ECO:0000259" key="7">
    <source>
        <dbReference type="Pfam" id="PF00482"/>
    </source>
</evidence>
<dbReference type="RefSeq" id="WP_142094007.1">
    <property type="nucleotide sequence ID" value="NZ_BAAAMD010000002.1"/>
</dbReference>
<feature type="transmembrane region" description="Helical" evidence="6">
    <location>
        <begin position="195"/>
        <end position="219"/>
    </location>
</feature>
<feature type="domain" description="Type II secretion system protein GspF" evidence="7">
    <location>
        <begin position="100"/>
        <end position="215"/>
    </location>
</feature>
<organism evidence="8 9">
    <name type="scientific">Propioniferax innocua</name>
    <dbReference type="NCBI Taxonomy" id="1753"/>
    <lineage>
        <taxon>Bacteria</taxon>
        <taxon>Bacillati</taxon>
        <taxon>Actinomycetota</taxon>
        <taxon>Actinomycetes</taxon>
        <taxon>Propionibacteriales</taxon>
        <taxon>Propionibacteriaceae</taxon>
        <taxon>Propioniferax</taxon>
    </lineage>
</organism>
<feature type="transmembrane region" description="Helical" evidence="6">
    <location>
        <begin position="44"/>
        <end position="77"/>
    </location>
</feature>
<proteinExistence type="predicted"/>
<evidence type="ECO:0000313" key="8">
    <source>
        <dbReference type="EMBL" id="TQL58191.1"/>
    </source>
</evidence>
<evidence type="ECO:0000313" key="9">
    <source>
        <dbReference type="Proteomes" id="UP000316196"/>
    </source>
</evidence>
<sequence>MTTAVLWALAVWWSVPPCHDRRLARVGAVSPRHRSGWPLPAAVAAGVAVLMLIVGGVLTLLLALACAGPIATAGWVLRARLAARRGNRERQAVARACGIVASQLRAGRMPTSALALAAEECSVLADAAGLTAVGGDPASLWLDQAMEPGREGLGQVARAWSLSQMTGAPMAEALGAVAEALQQDAEVRRTVESELAAPLMTSRLLAVLPLAGIGIGYAIGGDPVAFLTGSVAGGVCLALGSALACAGVVWTERITARAAR</sequence>
<name>A0A542ZD16_9ACTN</name>
<evidence type="ECO:0000256" key="6">
    <source>
        <dbReference type="SAM" id="Phobius"/>
    </source>
</evidence>
<evidence type="ECO:0000256" key="2">
    <source>
        <dbReference type="ARBA" id="ARBA00022475"/>
    </source>
</evidence>
<keyword evidence="4 6" id="KW-1133">Transmembrane helix</keyword>
<dbReference type="PANTHER" id="PTHR35007:SF4">
    <property type="entry name" value="CONSERVED TRANSMEMBRANE PROTEIN-RELATED"/>
    <property type="match status" value="1"/>
</dbReference>
<dbReference type="OrthoDB" id="3712305at2"/>
<accession>A0A542ZD16</accession>
<protein>
    <submittedName>
        <fullName evidence="8">Tight adherence protein B</fullName>
    </submittedName>
</protein>
<gene>
    <name evidence="8" type="ORF">FB460_2045</name>
</gene>
<keyword evidence="9" id="KW-1185">Reference proteome</keyword>
<dbReference type="AlphaFoldDB" id="A0A542ZD16"/>
<dbReference type="Pfam" id="PF00482">
    <property type="entry name" value="T2SSF"/>
    <property type="match status" value="1"/>
</dbReference>